<keyword evidence="1" id="KW-0472">Membrane</keyword>
<proteinExistence type="predicted"/>
<dbReference type="Pfam" id="PF14087">
    <property type="entry name" value="DUF4267"/>
    <property type="match status" value="1"/>
</dbReference>
<gene>
    <name evidence="2" type="ORF">L207DRAFT_520027</name>
</gene>
<name>A0A2J6QW89_HYAVF</name>
<accession>A0A2J6QW89</accession>
<dbReference type="OrthoDB" id="5070419at2759"/>
<evidence type="ECO:0000256" key="1">
    <source>
        <dbReference type="SAM" id="Phobius"/>
    </source>
</evidence>
<keyword evidence="1" id="KW-0812">Transmembrane</keyword>
<dbReference type="InterPro" id="IPR025363">
    <property type="entry name" value="DUF4267"/>
</dbReference>
<keyword evidence="3" id="KW-1185">Reference proteome</keyword>
<evidence type="ECO:0000313" key="2">
    <source>
        <dbReference type="EMBL" id="PMD30521.1"/>
    </source>
</evidence>
<evidence type="ECO:0000313" key="3">
    <source>
        <dbReference type="Proteomes" id="UP000235786"/>
    </source>
</evidence>
<sequence length="129" mass="13162">MATWQSHLNRILPPLSSIIGLLAVGGGIQSLLDPLAFSTTLGVPLSTTSTTSDALPLISFIGARNLSSGITLLALLYTGQRKAVGTCGIVTAMLDAWICAKYGGTEGKAVGHAVMGIAFGAVGAGMFWL</sequence>
<protein>
    <recommendedName>
        <fullName evidence="4">DUF4267 domain-containing protein</fullName>
    </recommendedName>
</protein>
<dbReference type="Proteomes" id="UP000235786">
    <property type="component" value="Unassembled WGS sequence"/>
</dbReference>
<feature type="transmembrane region" description="Helical" evidence="1">
    <location>
        <begin position="54"/>
        <end position="76"/>
    </location>
</feature>
<feature type="transmembrane region" description="Helical" evidence="1">
    <location>
        <begin position="109"/>
        <end position="128"/>
    </location>
</feature>
<feature type="transmembrane region" description="Helical" evidence="1">
    <location>
        <begin position="12"/>
        <end position="32"/>
    </location>
</feature>
<keyword evidence="1" id="KW-1133">Transmembrane helix</keyword>
<reference evidence="2 3" key="1">
    <citation type="submission" date="2016-04" db="EMBL/GenBank/DDBJ databases">
        <title>A degradative enzymes factory behind the ericoid mycorrhizal symbiosis.</title>
        <authorList>
            <consortium name="DOE Joint Genome Institute"/>
            <person name="Martino E."/>
            <person name="Morin E."/>
            <person name="Grelet G."/>
            <person name="Kuo A."/>
            <person name="Kohler A."/>
            <person name="Daghino S."/>
            <person name="Barry K."/>
            <person name="Choi C."/>
            <person name="Cichocki N."/>
            <person name="Clum A."/>
            <person name="Copeland A."/>
            <person name="Hainaut M."/>
            <person name="Haridas S."/>
            <person name="Labutti K."/>
            <person name="Lindquist E."/>
            <person name="Lipzen A."/>
            <person name="Khouja H.-R."/>
            <person name="Murat C."/>
            <person name="Ohm R."/>
            <person name="Olson A."/>
            <person name="Spatafora J."/>
            <person name="Veneault-Fourrey C."/>
            <person name="Henrissat B."/>
            <person name="Grigoriev I."/>
            <person name="Martin F."/>
            <person name="Perotto S."/>
        </authorList>
    </citation>
    <scope>NUCLEOTIDE SEQUENCE [LARGE SCALE GENOMIC DNA]</scope>
    <source>
        <strain evidence="2 3">F</strain>
    </source>
</reference>
<organism evidence="2 3">
    <name type="scientific">Hyaloscypha variabilis (strain UAMH 11265 / GT02V1 / F)</name>
    <name type="common">Meliniomyces variabilis</name>
    <dbReference type="NCBI Taxonomy" id="1149755"/>
    <lineage>
        <taxon>Eukaryota</taxon>
        <taxon>Fungi</taxon>
        <taxon>Dikarya</taxon>
        <taxon>Ascomycota</taxon>
        <taxon>Pezizomycotina</taxon>
        <taxon>Leotiomycetes</taxon>
        <taxon>Helotiales</taxon>
        <taxon>Hyaloscyphaceae</taxon>
        <taxon>Hyaloscypha</taxon>
        <taxon>Hyaloscypha variabilis</taxon>
    </lineage>
</organism>
<evidence type="ECO:0008006" key="4">
    <source>
        <dbReference type="Google" id="ProtNLM"/>
    </source>
</evidence>
<dbReference type="AlphaFoldDB" id="A0A2J6QW89"/>
<dbReference type="EMBL" id="KZ613966">
    <property type="protein sequence ID" value="PMD30521.1"/>
    <property type="molecule type" value="Genomic_DNA"/>
</dbReference>